<evidence type="ECO:0000256" key="10">
    <source>
        <dbReference type="ARBA" id="ARBA00023136"/>
    </source>
</evidence>
<dbReference type="InterPro" id="IPR050083">
    <property type="entry name" value="HtpX_protease"/>
</dbReference>
<organism evidence="13 14">
    <name type="scientific">Gynuella sunshinyii YC6258</name>
    <dbReference type="NCBI Taxonomy" id="1445510"/>
    <lineage>
        <taxon>Bacteria</taxon>
        <taxon>Pseudomonadati</taxon>
        <taxon>Pseudomonadota</taxon>
        <taxon>Gammaproteobacteria</taxon>
        <taxon>Oceanospirillales</taxon>
        <taxon>Saccharospirillaceae</taxon>
        <taxon>Gynuella</taxon>
    </lineage>
</organism>
<keyword evidence="5" id="KW-0479">Metal-binding</keyword>
<keyword evidence="4 11" id="KW-0812">Transmembrane</keyword>
<protein>
    <submittedName>
        <fullName evidence="13">Zn-dependent protease with chaperone function</fullName>
    </submittedName>
</protein>
<gene>
    <name evidence="13" type="ORF">YC6258_02332</name>
</gene>
<keyword evidence="3 13" id="KW-0645">Protease</keyword>
<dbReference type="RefSeq" id="WP_044616906.1">
    <property type="nucleotide sequence ID" value="NZ_CP007142.1"/>
</dbReference>
<feature type="domain" description="Peptidase M48" evidence="12">
    <location>
        <begin position="114"/>
        <end position="337"/>
    </location>
</feature>
<dbReference type="Proteomes" id="UP000032266">
    <property type="component" value="Chromosome"/>
</dbReference>
<evidence type="ECO:0000259" key="12">
    <source>
        <dbReference type="Pfam" id="PF01435"/>
    </source>
</evidence>
<dbReference type="OrthoDB" id="15218at2"/>
<evidence type="ECO:0000256" key="1">
    <source>
        <dbReference type="ARBA" id="ARBA00001947"/>
    </source>
</evidence>
<dbReference type="PANTHER" id="PTHR43221:SF2">
    <property type="entry name" value="PROTEASE HTPX HOMOLOG"/>
    <property type="match status" value="1"/>
</dbReference>
<keyword evidence="14" id="KW-1185">Reference proteome</keyword>
<evidence type="ECO:0000313" key="13">
    <source>
        <dbReference type="EMBL" id="AJQ94370.1"/>
    </source>
</evidence>
<keyword evidence="8 11" id="KW-1133">Transmembrane helix</keyword>
<evidence type="ECO:0000256" key="8">
    <source>
        <dbReference type="ARBA" id="ARBA00022989"/>
    </source>
</evidence>
<keyword evidence="9" id="KW-0482">Metalloprotease</keyword>
<feature type="transmembrane region" description="Helical" evidence="11">
    <location>
        <begin position="67"/>
        <end position="89"/>
    </location>
</feature>
<evidence type="ECO:0000256" key="6">
    <source>
        <dbReference type="ARBA" id="ARBA00022801"/>
    </source>
</evidence>
<evidence type="ECO:0000256" key="5">
    <source>
        <dbReference type="ARBA" id="ARBA00022723"/>
    </source>
</evidence>
<dbReference type="GO" id="GO:0046872">
    <property type="term" value="F:metal ion binding"/>
    <property type="evidence" value="ECO:0007669"/>
    <property type="project" value="UniProtKB-KW"/>
</dbReference>
<feature type="transmembrane region" description="Helical" evidence="11">
    <location>
        <begin position="17"/>
        <end position="43"/>
    </location>
</feature>
<evidence type="ECO:0000256" key="11">
    <source>
        <dbReference type="SAM" id="Phobius"/>
    </source>
</evidence>
<dbReference type="AlphaFoldDB" id="A0A0C5V4G5"/>
<evidence type="ECO:0000256" key="9">
    <source>
        <dbReference type="ARBA" id="ARBA00023049"/>
    </source>
</evidence>
<keyword evidence="2" id="KW-1003">Cell membrane</keyword>
<keyword evidence="7" id="KW-0862">Zinc</keyword>
<dbReference type="HOGENOM" id="CLU_024494_0_0_6"/>
<dbReference type="Pfam" id="PF01435">
    <property type="entry name" value="Peptidase_M48"/>
    <property type="match status" value="1"/>
</dbReference>
<evidence type="ECO:0000256" key="7">
    <source>
        <dbReference type="ARBA" id="ARBA00022833"/>
    </source>
</evidence>
<dbReference type="CDD" id="cd07340">
    <property type="entry name" value="M48B_Htpx_like"/>
    <property type="match status" value="1"/>
</dbReference>
<evidence type="ECO:0000256" key="3">
    <source>
        <dbReference type="ARBA" id="ARBA00022670"/>
    </source>
</evidence>
<feature type="transmembrane region" description="Helical" evidence="11">
    <location>
        <begin position="233"/>
        <end position="256"/>
    </location>
</feature>
<sequence>MDFFEHQDRARRNTWKLILFFVTATLLIVMAVNALAFTVWLSWQNHTSYPHLSIPLGFQQWLNNPNAWFTAGATILILLSGSLLQWLNLAKGGEAVARMADARPIEEFFNDPKATQFRNVVAEMAIASGVSAPKLYIMDRETGINAFVAGYQVNQAVMVVTRGMLTHLNREQIQGVVGHEFSHILNGDMRLNIRLMSMLAGIVMIGQFGRFMADIGGRSGYRSRRSRNNNSALPVFLAGLALMAIGAIGVFFGRLIRAAVSRQREFLADASSVQFTRNPEAVAGALYKIQKQSEGSLLQHRHAEDMSHFCFGNTVHIAHFNHLLATHPPLPERIKRIAPNFLARQRNIENRDLENTPQQNQAPEATLIGGMAAAVTGLQIQQVVGQTSAAHVDYAHQLYKQIPPYVRTLLATSAGARAFCYGVILKENDQQQEIVRFIASEDPNGAENLARLWKWQRQAAPALRLPCLELCIPALNKHTVEDILIFLQRIQRLCEWDQQIVLMEWIVLSLLDHHLNPAHKTRDKVKHHSLKNLGEELQLLLSSLVYLNTDLQKANNAYKQAMTSMGFADRWLLSRTAIPLTRLQPVMTELNGLSFILKKTVIQACSDIILSDQQVNVSEYDCLRTIATVFGCPMPPLILEKEQLFGVH</sequence>
<reference evidence="13 14" key="1">
    <citation type="submission" date="2014-01" db="EMBL/GenBank/DDBJ databases">
        <title>Full genme sequencing of cellulolytic bacterium Gynuella sunshinyii YC6258T gen. nov., sp. nov.</title>
        <authorList>
            <person name="Khan H."/>
            <person name="Chung E.J."/>
            <person name="Chung Y.R."/>
        </authorList>
    </citation>
    <scope>NUCLEOTIDE SEQUENCE [LARGE SCALE GENOMIC DNA]</scope>
    <source>
        <strain evidence="13 14">YC6258</strain>
    </source>
</reference>
<dbReference type="EMBL" id="CP007142">
    <property type="protein sequence ID" value="AJQ94370.1"/>
    <property type="molecule type" value="Genomic_DNA"/>
</dbReference>
<dbReference type="GO" id="GO:0004222">
    <property type="term" value="F:metalloendopeptidase activity"/>
    <property type="evidence" value="ECO:0007669"/>
    <property type="project" value="InterPro"/>
</dbReference>
<accession>A0A0C5V4G5</accession>
<dbReference type="PANTHER" id="PTHR43221">
    <property type="entry name" value="PROTEASE HTPX"/>
    <property type="match status" value="1"/>
</dbReference>
<evidence type="ECO:0000313" key="14">
    <source>
        <dbReference type="Proteomes" id="UP000032266"/>
    </source>
</evidence>
<evidence type="ECO:0000256" key="2">
    <source>
        <dbReference type="ARBA" id="ARBA00022475"/>
    </source>
</evidence>
<name>A0A0C5V4G5_9GAMM</name>
<dbReference type="GO" id="GO:0006508">
    <property type="term" value="P:proteolysis"/>
    <property type="evidence" value="ECO:0007669"/>
    <property type="project" value="UniProtKB-KW"/>
</dbReference>
<dbReference type="PATRIC" id="fig|1445510.3.peg.2288"/>
<keyword evidence="10 11" id="KW-0472">Membrane</keyword>
<evidence type="ECO:0000256" key="4">
    <source>
        <dbReference type="ARBA" id="ARBA00022692"/>
    </source>
</evidence>
<comment type="cofactor">
    <cofactor evidence="1">
        <name>Zn(2+)</name>
        <dbReference type="ChEBI" id="CHEBI:29105"/>
    </cofactor>
</comment>
<keyword evidence="6" id="KW-0378">Hydrolase</keyword>
<dbReference type="KEGG" id="gsn:YC6258_02332"/>
<proteinExistence type="predicted"/>
<dbReference type="InterPro" id="IPR001915">
    <property type="entry name" value="Peptidase_M48"/>
</dbReference>
<dbReference type="Gene3D" id="3.30.2010.10">
    <property type="entry name" value="Metalloproteases ('zincins'), catalytic domain"/>
    <property type="match status" value="1"/>
</dbReference>
<dbReference type="STRING" id="1445510.YC6258_02332"/>